<dbReference type="Proteomes" id="UP000014760">
    <property type="component" value="Unassembled WGS sequence"/>
</dbReference>
<organism evidence="2">
    <name type="scientific">Capitella teleta</name>
    <name type="common">Polychaete worm</name>
    <dbReference type="NCBI Taxonomy" id="283909"/>
    <lineage>
        <taxon>Eukaryota</taxon>
        <taxon>Metazoa</taxon>
        <taxon>Spiralia</taxon>
        <taxon>Lophotrochozoa</taxon>
        <taxon>Annelida</taxon>
        <taxon>Polychaeta</taxon>
        <taxon>Sedentaria</taxon>
        <taxon>Scolecida</taxon>
        <taxon>Capitellidae</taxon>
        <taxon>Capitella</taxon>
    </lineage>
</organism>
<evidence type="ECO:0000313" key="4">
    <source>
        <dbReference type="Proteomes" id="UP000014760"/>
    </source>
</evidence>
<dbReference type="InterPro" id="IPR031481">
    <property type="entry name" value="Glyco_tran_10_N"/>
</dbReference>
<evidence type="ECO:0000313" key="2">
    <source>
        <dbReference type="EMBL" id="ELU09846.1"/>
    </source>
</evidence>
<reference evidence="2 4" key="2">
    <citation type="journal article" date="2013" name="Nature">
        <title>Insights into bilaterian evolution from three spiralian genomes.</title>
        <authorList>
            <person name="Simakov O."/>
            <person name="Marletaz F."/>
            <person name="Cho S.J."/>
            <person name="Edsinger-Gonzales E."/>
            <person name="Havlak P."/>
            <person name="Hellsten U."/>
            <person name="Kuo D.H."/>
            <person name="Larsson T."/>
            <person name="Lv J."/>
            <person name="Arendt D."/>
            <person name="Savage R."/>
            <person name="Osoegawa K."/>
            <person name="de Jong P."/>
            <person name="Grimwood J."/>
            <person name="Chapman J.A."/>
            <person name="Shapiro H."/>
            <person name="Aerts A."/>
            <person name="Otillar R.P."/>
            <person name="Terry A.Y."/>
            <person name="Boore J.L."/>
            <person name="Grigoriev I.V."/>
            <person name="Lindberg D.R."/>
            <person name="Seaver E.C."/>
            <person name="Weisblat D.A."/>
            <person name="Putnam N.H."/>
            <person name="Rokhsar D.S."/>
        </authorList>
    </citation>
    <scope>NUCLEOTIDE SEQUENCE</scope>
    <source>
        <strain evidence="2 4">I ESC-2004</strain>
    </source>
</reference>
<dbReference type="HOGENOM" id="CLU_984301_0_0_1"/>
<dbReference type="EMBL" id="AMQN01006237">
    <property type="status" value="NOT_ANNOTATED_CDS"/>
    <property type="molecule type" value="Genomic_DNA"/>
</dbReference>
<dbReference type="EMBL" id="KB297895">
    <property type="protein sequence ID" value="ELU09846.1"/>
    <property type="molecule type" value="Genomic_DNA"/>
</dbReference>
<proteinExistence type="predicted"/>
<protein>
    <recommendedName>
        <fullName evidence="1">Fucosyltransferase N-terminal domain-containing protein</fullName>
    </recommendedName>
</protein>
<keyword evidence="4" id="KW-1185">Reference proteome</keyword>
<dbReference type="EnsemblMetazoa" id="CapteT196899">
    <property type="protein sequence ID" value="CapteP196899"/>
    <property type="gene ID" value="CapteG196899"/>
</dbReference>
<name>R7V2B9_CAPTE</name>
<reference evidence="3" key="3">
    <citation type="submission" date="2015-06" db="UniProtKB">
        <authorList>
            <consortium name="EnsemblMetazoa"/>
        </authorList>
    </citation>
    <scope>IDENTIFICATION</scope>
</reference>
<sequence>MTRVFWGVMRTLHLGILFIMLLVLLHTHRKISTSRDIEESREIYEHRGQPTKPFITSPKNCSNSKEYDNYRRAYPHGTDPTNPNPVIHITSLTVIQPRNWHWMAEGTHYFARHCPNLRPWMRCRYHQNATDEVIRRSHALLFHARHMTPAGGDQSSFRGIPTYRHPDQKWVFYEPEAPTNTWNYADRNAPYWKWFNLTATFTMDSNIPYIEAKKAYSCESLLPFPCSLCEYLHHHRHEHQEVYDASSFWSVEQRCVDPRYFYKGFADNIIPNIKYDTDPSLFL</sequence>
<gene>
    <name evidence="2" type="ORF">CAPTEDRAFT_196899</name>
</gene>
<evidence type="ECO:0000259" key="1">
    <source>
        <dbReference type="Pfam" id="PF17039"/>
    </source>
</evidence>
<reference evidence="4" key="1">
    <citation type="submission" date="2012-12" db="EMBL/GenBank/DDBJ databases">
        <authorList>
            <person name="Hellsten U."/>
            <person name="Grimwood J."/>
            <person name="Chapman J.A."/>
            <person name="Shapiro H."/>
            <person name="Aerts A."/>
            <person name="Otillar R.P."/>
            <person name="Terry A.Y."/>
            <person name="Boore J.L."/>
            <person name="Simakov O."/>
            <person name="Marletaz F."/>
            <person name="Cho S.-J."/>
            <person name="Edsinger-Gonzales E."/>
            <person name="Havlak P."/>
            <person name="Kuo D.-H."/>
            <person name="Larsson T."/>
            <person name="Lv J."/>
            <person name="Arendt D."/>
            <person name="Savage R."/>
            <person name="Osoegawa K."/>
            <person name="de Jong P."/>
            <person name="Lindberg D.R."/>
            <person name="Seaver E.C."/>
            <person name="Weisblat D.A."/>
            <person name="Putnam N.H."/>
            <person name="Grigoriev I.V."/>
            <person name="Rokhsar D.S."/>
        </authorList>
    </citation>
    <scope>NUCLEOTIDE SEQUENCE</scope>
    <source>
        <strain evidence="4">I ESC-2004</strain>
    </source>
</reference>
<feature type="domain" description="Fucosyltransferase N-terminal" evidence="1">
    <location>
        <begin position="100"/>
        <end position="208"/>
    </location>
</feature>
<dbReference type="EMBL" id="AMQN01006238">
    <property type="status" value="NOT_ANNOTATED_CDS"/>
    <property type="molecule type" value="Genomic_DNA"/>
</dbReference>
<dbReference type="SUPFAM" id="SSF53756">
    <property type="entry name" value="UDP-Glycosyltransferase/glycogen phosphorylase"/>
    <property type="match status" value="1"/>
</dbReference>
<evidence type="ECO:0000313" key="3">
    <source>
        <dbReference type="EnsemblMetazoa" id="CapteP196899"/>
    </source>
</evidence>
<dbReference type="Pfam" id="PF17039">
    <property type="entry name" value="Glyco_tran_10_N"/>
    <property type="match status" value="1"/>
</dbReference>
<accession>R7V2B9</accession>
<dbReference type="AlphaFoldDB" id="R7V2B9"/>